<dbReference type="NCBIfam" id="TIGR01640">
    <property type="entry name" value="F_box_assoc_1"/>
    <property type="match status" value="1"/>
</dbReference>
<dbReference type="PANTHER" id="PTHR31672:SF8">
    <property type="entry name" value="F-BOX DOMAIN-CONTAINING PROTEIN"/>
    <property type="match status" value="1"/>
</dbReference>
<accession>A0AAN7F8S6</accession>
<reference evidence="2 3" key="1">
    <citation type="journal article" date="2023" name="G3 (Bethesda)">
        <title>A haplotype-resolved chromosome-scale genome for Quercus rubra L. provides insights into the genetics of adaptive traits for red oak species.</title>
        <authorList>
            <person name="Kapoor B."/>
            <person name="Jenkins J."/>
            <person name="Schmutz J."/>
            <person name="Zhebentyayeva T."/>
            <person name="Kuelheim C."/>
            <person name="Coggeshall M."/>
            <person name="Heim C."/>
            <person name="Lasky J.R."/>
            <person name="Leites L."/>
            <person name="Islam-Faridi N."/>
            <person name="Romero-Severson J."/>
            <person name="DeLeo V.L."/>
            <person name="Lucas S.M."/>
            <person name="Lazic D."/>
            <person name="Gailing O."/>
            <person name="Carlson J."/>
            <person name="Staton M."/>
        </authorList>
    </citation>
    <scope>NUCLEOTIDE SEQUENCE [LARGE SCALE GENOMIC DNA]</scope>
    <source>
        <strain evidence="2">Pseudo-F2</strain>
    </source>
</reference>
<dbReference type="SUPFAM" id="SSF81383">
    <property type="entry name" value="F-box domain"/>
    <property type="match status" value="1"/>
</dbReference>
<dbReference type="InterPro" id="IPR001810">
    <property type="entry name" value="F-box_dom"/>
</dbReference>
<dbReference type="InterPro" id="IPR050796">
    <property type="entry name" value="SCF_F-box_component"/>
</dbReference>
<dbReference type="SMART" id="SM00256">
    <property type="entry name" value="FBOX"/>
    <property type="match status" value="1"/>
</dbReference>
<evidence type="ECO:0000259" key="1">
    <source>
        <dbReference type="SMART" id="SM00256"/>
    </source>
</evidence>
<name>A0AAN7F8S6_QUERU</name>
<proteinExistence type="predicted"/>
<dbReference type="Pfam" id="PF03478">
    <property type="entry name" value="Beta-prop_KIB1-4"/>
    <property type="match status" value="1"/>
</dbReference>
<gene>
    <name evidence="2" type="ORF">RGQ29_019331</name>
</gene>
<evidence type="ECO:0000313" key="2">
    <source>
        <dbReference type="EMBL" id="KAK4588303.1"/>
    </source>
</evidence>
<comment type="caution">
    <text evidence="2">The sequence shown here is derived from an EMBL/GenBank/DDBJ whole genome shotgun (WGS) entry which is preliminary data.</text>
</comment>
<dbReference type="InterPro" id="IPR036047">
    <property type="entry name" value="F-box-like_dom_sf"/>
</dbReference>
<dbReference type="Gene3D" id="1.20.1280.50">
    <property type="match status" value="1"/>
</dbReference>
<dbReference type="Proteomes" id="UP001324115">
    <property type="component" value="Unassembled WGS sequence"/>
</dbReference>
<dbReference type="InterPro" id="IPR017451">
    <property type="entry name" value="F-box-assoc_interact_dom"/>
</dbReference>
<feature type="domain" description="F-box" evidence="1">
    <location>
        <begin position="16"/>
        <end position="56"/>
    </location>
</feature>
<dbReference type="PANTHER" id="PTHR31672">
    <property type="entry name" value="BNACNNG10540D PROTEIN"/>
    <property type="match status" value="1"/>
</dbReference>
<protein>
    <recommendedName>
        <fullName evidence="1">F-box domain-containing protein</fullName>
    </recommendedName>
</protein>
<dbReference type="EMBL" id="JAXUIC010000005">
    <property type="protein sequence ID" value="KAK4588303.1"/>
    <property type="molecule type" value="Genomic_DNA"/>
</dbReference>
<dbReference type="Pfam" id="PF12937">
    <property type="entry name" value="F-box-like"/>
    <property type="match status" value="1"/>
</dbReference>
<sequence length="436" mass="50981">MVIRKTKKKEEESPALPTDMIFEILSRITLGDTGRCRLVSKDWNLITYDSSFIQAHCERTKTIDGFFIRSLKWSKPVNKFVSINEPDPKSKLSLDFIPSPVSIIAATKQGLLLCVDDYSSRNKKYYVCKPSTKQWRKIPNPRTRYFTKRCAMVVLKSNPLHYKIIRFSTHSLHTIMTYKSMKYSFLFCEIFDSKAWAWKKLKDVVMLPKDEWLGFDPVVSVSGSLYWLTNNNMVFVFHVDSNKWIRLDLPFPLCKKDYFDPMKLVEYQGCVGMLCKKGCDIQLWMMENHGVWSKKQTVSIEPAKLSTCCYPVAFQSSDIVLMRDDTNMIHYDFRSGNSKMTNVWTEPMEIFPFHSDFELVDLLMALGGLRNNKGKKSTHCSKKWKIFEVVNICHNVKQNVFKIKLLKWHTIYTPSTTTRFLIHLLPKHKYHLGAYN</sequence>
<organism evidence="2 3">
    <name type="scientific">Quercus rubra</name>
    <name type="common">Northern red oak</name>
    <name type="synonym">Quercus borealis</name>
    <dbReference type="NCBI Taxonomy" id="3512"/>
    <lineage>
        <taxon>Eukaryota</taxon>
        <taxon>Viridiplantae</taxon>
        <taxon>Streptophyta</taxon>
        <taxon>Embryophyta</taxon>
        <taxon>Tracheophyta</taxon>
        <taxon>Spermatophyta</taxon>
        <taxon>Magnoliopsida</taxon>
        <taxon>eudicotyledons</taxon>
        <taxon>Gunneridae</taxon>
        <taxon>Pentapetalae</taxon>
        <taxon>rosids</taxon>
        <taxon>fabids</taxon>
        <taxon>Fagales</taxon>
        <taxon>Fagaceae</taxon>
        <taxon>Quercus</taxon>
    </lineage>
</organism>
<dbReference type="AlphaFoldDB" id="A0AAN7F8S6"/>
<dbReference type="InterPro" id="IPR005174">
    <property type="entry name" value="KIB1-4_b-propeller"/>
</dbReference>
<keyword evidence="3" id="KW-1185">Reference proteome</keyword>
<evidence type="ECO:0000313" key="3">
    <source>
        <dbReference type="Proteomes" id="UP001324115"/>
    </source>
</evidence>